<evidence type="ECO:0000256" key="20">
    <source>
        <dbReference type="RuleBase" id="RU361249"/>
    </source>
</evidence>
<dbReference type="EC" id="3.1.21.-" evidence="20"/>
<dbReference type="EMBL" id="KM229918">
    <property type="protein sequence ID" value="AIY33310.1"/>
    <property type="molecule type" value="Genomic_DNA"/>
</dbReference>
<accession>A0A1B0PNV7</accession>
<dbReference type="Gene3D" id="3.40.1310.20">
    <property type="match status" value="1"/>
</dbReference>
<keyword evidence="12" id="KW-0547">Nucleotide-binding</keyword>
<comment type="cofactor">
    <cofactor evidence="19">
        <name>Mg(2+)</name>
        <dbReference type="ChEBI" id="CHEBI:18420"/>
    </cofactor>
    <cofactor evidence="19">
        <name>Mn(2+)</name>
        <dbReference type="ChEBI" id="CHEBI:29035"/>
    </cofactor>
    <text evidence="19">Divalent metal cations, possibly Mg(2+) or Mn(2+).</text>
</comment>
<keyword evidence="15" id="KW-0190">Covalent protein-DNA linkage</keyword>
<evidence type="ECO:0000256" key="14">
    <source>
        <dbReference type="ARBA" id="ARBA00022801"/>
    </source>
</evidence>
<feature type="binding site" evidence="19">
    <location>
        <position position="70"/>
    </location>
    <ligand>
        <name>a divalent metal cation</name>
        <dbReference type="ChEBI" id="CHEBI:60240"/>
    </ligand>
</feature>
<keyword evidence="7" id="KW-0808">Transferase</keyword>
<evidence type="ECO:0000256" key="15">
    <source>
        <dbReference type="ARBA" id="ARBA00023124"/>
    </source>
</evidence>
<evidence type="ECO:0000256" key="4">
    <source>
        <dbReference type="ARBA" id="ARBA00014531"/>
    </source>
</evidence>
<dbReference type="SUPFAM" id="SSF55464">
    <property type="entry name" value="Origin of replication-binding domain, RBD-like"/>
    <property type="match status" value="1"/>
</dbReference>
<evidence type="ECO:0000256" key="7">
    <source>
        <dbReference type="ARBA" id="ARBA00022679"/>
    </source>
</evidence>
<evidence type="ECO:0000256" key="11">
    <source>
        <dbReference type="ARBA" id="ARBA00022723"/>
    </source>
</evidence>
<dbReference type="GO" id="GO:0000166">
    <property type="term" value="F:nucleotide binding"/>
    <property type="evidence" value="ECO:0007669"/>
    <property type="project" value="UniProtKB-KW"/>
</dbReference>
<evidence type="ECO:0000256" key="6">
    <source>
        <dbReference type="ARBA" id="ARBA00022562"/>
    </source>
</evidence>
<keyword evidence="6 20" id="KW-1048">Host nucleus</keyword>
<comment type="subcellular location">
    <subcellularLocation>
        <location evidence="1 20">Host nucleus</location>
    </subcellularLocation>
</comment>
<evidence type="ECO:0000313" key="22">
    <source>
        <dbReference type="EMBL" id="AIY33310.1"/>
    </source>
</evidence>
<organism evidence="22">
    <name type="scientific">Panicum streak virus</name>
    <dbReference type="NCBI Taxonomy" id="10826"/>
    <lineage>
        <taxon>Viruses</taxon>
        <taxon>Monodnaviria</taxon>
        <taxon>Shotokuvirae</taxon>
        <taxon>Cressdnaviricota</taxon>
        <taxon>Repensiviricetes</taxon>
        <taxon>Geplafuvirales</taxon>
        <taxon>Geminiviridae</taxon>
        <taxon>Mastrevirus</taxon>
        <taxon>Mastrevirus panici</taxon>
    </lineage>
</organism>
<evidence type="ECO:0000256" key="17">
    <source>
        <dbReference type="ARBA" id="ARBA00024873"/>
    </source>
</evidence>
<dbReference type="PRINTS" id="PR00227">
    <property type="entry name" value="GEMCOATAL1"/>
</dbReference>
<evidence type="ECO:0000256" key="16">
    <source>
        <dbReference type="ARBA" id="ARBA00023125"/>
    </source>
</evidence>
<evidence type="ECO:0000256" key="12">
    <source>
        <dbReference type="ARBA" id="ARBA00022741"/>
    </source>
</evidence>
<dbReference type="GO" id="GO:0042025">
    <property type="term" value="C:host cell nucleus"/>
    <property type="evidence" value="ECO:0007669"/>
    <property type="project" value="UniProtKB-SubCell"/>
</dbReference>
<dbReference type="PROSITE" id="PS52020">
    <property type="entry name" value="CRESS_DNA_REP"/>
    <property type="match status" value="1"/>
</dbReference>
<evidence type="ECO:0000256" key="13">
    <source>
        <dbReference type="ARBA" id="ARBA00022759"/>
    </source>
</evidence>
<comment type="subunit">
    <text evidence="3">Homooligomer. Rep binds to repeated DNA motifs (iterons). Forms the O-complex, which is a Rep-DNA complex involved in the initiation of RCR. Part of the C- and V-complexes which are RepA-Rep-DNA complexes involved in the c-sense and v-sense transcription.</text>
</comment>
<feature type="binding site" evidence="19">
    <location>
        <position position="112"/>
    </location>
    <ligand>
        <name>a divalent metal cation</name>
        <dbReference type="ChEBI" id="CHEBI:60240"/>
    </ligand>
</feature>
<evidence type="ECO:0000256" key="18">
    <source>
        <dbReference type="PIRSR" id="PIRSR601191-1"/>
    </source>
</evidence>
<dbReference type="GO" id="GO:0016888">
    <property type="term" value="F:DNA endonuclease activity, producing 5'-phosphomonoesters"/>
    <property type="evidence" value="ECO:0007669"/>
    <property type="project" value="InterPro"/>
</dbReference>
<dbReference type="PRINTS" id="PR00229">
    <property type="entry name" value="GEMCOATMSVL1"/>
</dbReference>
<evidence type="ECO:0000256" key="8">
    <source>
        <dbReference type="ARBA" id="ARBA00022695"/>
    </source>
</evidence>
<feature type="active site" description="For DNA cleavage activity" evidence="18">
    <location>
        <position position="108"/>
    </location>
</feature>
<evidence type="ECO:0000256" key="1">
    <source>
        <dbReference type="ARBA" id="ARBA00004147"/>
    </source>
</evidence>
<reference evidence="22" key="1">
    <citation type="submission" date="2014-07" db="EMBL/GenBank/DDBJ databases">
        <title>Molecular diversity of African moncot-infecting mastrevirus.</title>
        <authorList>
            <person name="Kraberger S."/>
            <person name="Pande D."/>
            <person name="Shepherd D.N."/>
            <person name="Martin D.P."/>
            <person name="Varsani A."/>
        </authorList>
    </citation>
    <scope>NUCLEOTIDE SEQUENCE</scope>
    <source>
        <strain evidence="22">NG10</strain>
    </source>
</reference>
<keyword evidence="14 20" id="KW-0378">Hydrolase</keyword>
<dbReference type="SUPFAM" id="SSF52540">
    <property type="entry name" value="P-loop containing nucleoside triphosphate hydrolases"/>
    <property type="match status" value="1"/>
</dbReference>
<dbReference type="Pfam" id="PF08283">
    <property type="entry name" value="Gemini_AL1_M"/>
    <property type="match status" value="1"/>
</dbReference>
<evidence type="ECO:0000256" key="3">
    <source>
        <dbReference type="ARBA" id="ARBA00011488"/>
    </source>
</evidence>
<sequence>MSTSLSVTSDGRHSVRCFRHRNANTFLTYSKCPLEPEFIGEHLFRLTKDFEPAYILVVRETHQDGTWHCHALLQCIKPVTTRDERYFDIDRYHPNIQSAKSTDKVRDYILKDPKDKWEKGNYIPRKKSFVPPGKEPAEKKPSKDEVMKEIMTHATSREEYLSMVQSSLPYDWATKLSYFEYSASRLFPDIAETYSNPHPPTNPDLLCNETLQDWLEPNIYQITPGARKRSLYIVGPTRTGKTSWARSLGRHNYWQNNVDWSSYDEEALYNVVDDIPFKFCPCWKQLVGCQTDYIVNPKYGKRRKVAKKSIPTIILANEDEDWLKEMTPAQYDYFYANCEIYVMQAGEKWYTPA</sequence>
<dbReference type="InterPro" id="IPR049912">
    <property type="entry name" value="CRESS_DNA_REP"/>
</dbReference>
<protein>
    <recommendedName>
        <fullName evidence="4 20">Replication-associated protein</fullName>
        <shortName evidence="20">Rep</shortName>
        <ecNumber evidence="20">3.1.21.-</ecNumber>
    </recommendedName>
</protein>
<feature type="binding site" evidence="19">
    <location>
        <position position="68"/>
    </location>
    <ligand>
        <name>a divalent metal cation</name>
        <dbReference type="ChEBI" id="CHEBI:60240"/>
    </ligand>
</feature>
<name>A0A1B0PNV7_9GEMI</name>
<feature type="domain" description="CRESS-DNA virus Rep endonuclease" evidence="21">
    <location>
        <begin position="19"/>
        <end position="122"/>
    </location>
</feature>
<dbReference type="GO" id="GO:0005198">
    <property type="term" value="F:structural molecule activity"/>
    <property type="evidence" value="ECO:0007669"/>
    <property type="project" value="InterPro"/>
</dbReference>
<dbReference type="Pfam" id="PF00799">
    <property type="entry name" value="Gemini_AL1"/>
    <property type="match status" value="1"/>
</dbReference>
<keyword evidence="13" id="KW-0255">Endonuclease</keyword>
<keyword evidence="16" id="KW-0238">DNA-binding</keyword>
<dbReference type="InterPro" id="IPR001191">
    <property type="entry name" value="Gemini_AL1_REP"/>
</dbReference>
<dbReference type="InterPro" id="IPR022692">
    <property type="entry name" value="Gemini_AL1_REP_central"/>
</dbReference>
<evidence type="ECO:0000256" key="9">
    <source>
        <dbReference type="ARBA" id="ARBA00022705"/>
    </source>
</evidence>
<feature type="binding site" evidence="19">
    <location>
        <position position="60"/>
    </location>
    <ligand>
        <name>a divalent metal cation</name>
        <dbReference type="ChEBI" id="CHEBI:60240"/>
    </ligand>
</feature>
<dbReference type="InterPro" id="IPR027417">
    <property type="entry name" value="P-loop_NTPase"/>
</dbReference>
<evidence type="ECO:0000256" key="2">
    <source>
        <dbReference type="ARBA" id="ARBA00006240"/>
    </source>
</evidence>
<evidence type="ECO:0000259" key="21">
    <source>
        <dbReference type="PROSITE" id="PS52020"/>
    </source>
</evidence>
<keyword evidence="8" id="KW-0548">Nucleotidyltransferase</keyword>
<keyword evidence="9" id="KW-0235">DNA replication</keyword>
<comment type="similarity">
    <text evidence="2 20">Belongs to the geminiviridae Rep protein family.</text>
</comment>
<keyword evidence="11 19" id="KW-0479">Metal-binding</keyword>
<proteinExistence type="inferred from homology"/>
<evidence type="ECO:0000256" key="19">
    <source>
        <dbReference type="PIRSR" id="PIRSR601191-2"/>
    </source>
</evidence>
<keyword evidence="5" id="KW-0678">Repressor</keyword>
<dbReference type="InterPro" id="IPR001146">
    <property type="entry name" value="Gemini_AL1_MSV"/>
</dbReference>
<dbReference type="GO" id="GO:0016779">
    <property type="term" value="F:nucleotidyltransferase activity"/>
    <property type="evidence" value="ECO:0007669"/>
    <property type="project" value="UniProtKB-KW"/>
</dbReference>
<evidence type="ECO:0000256" key="10">
    <source>
        <dbReference type="ARBA" id="ARBA00022722"/>
    </source>
</evidence>
<dbReference type="GO" id="GO:0046872">
    <property type="term" value="F:metal ion binding"/>
    <property type="evidence" value="ECO:0007669"/>
    <property type="project" value="UniProtKB-KW"/>
</dbReference>
<dbReference type="GO" id="GO:0003677">
    <property type="term" value="F:DNA binding"/>
    <property type="evidence" value="ECO:0007669"/>
    <property type="project" value="UniProtKB-KW"/>
</dbReference>
<evidence type="ECO:0000256" key="5">
    <source>
        <dbReference type="ARBA" id="ARBA00022491"/>
    </source>
</evidence>
<keyword evidence="10" id="KW-0540">Nuclease</keyword>
<dbReference type="GO" id="GO:0006260">
    <property type="term" value="P:DNA replication"/>
    <property type="evidence" value="ECO:0007669"/>
    <property type="project" value="UniProtKB-KW"/>
</dbReference>
<comment type="function">
    <text evidence="17">Essential for the replication of viral ssDNA. The closed circular ssDNA genome is first converted to a superhelical dsDNA. Rep binds a specific region at the genome origin of replication. It introduces an endonucleolytic nick within the conserved sequence 5'-TAATATTAC-3' in the intergenic region of the genome present in all geminiviruses, thereby initiating the rolling circle replication (RCR). Following cleavage, binds covalently to the 5'-phosphate of DNA as a tyrosyl ester. The cleavage gives rise to a free 3'-OH that serves as a primer for the cellular DNA polymerase. The polymerase synthesizes the (+) strand DNA by rolling circle mechanism. After one round of replication, a Rep-catalyzed nucleotidyl transfer reaction releases a circular single-stranded virus genome, thereby terminating the replication. Displays origin-specific DNA cleavage, nucleotidyl transferase, ATPase and helicase activities. Acts as an inhibitor of C-sense gene transcription.</text>
</comment>